<feature type="compositionally biased region" description="Polar residues" evidence="5">
    <location>
        <begin position="53"/>
        <end position="74"/>
    </location>
</feature>
<feature type="compositionally biased region" description="Basic and acidic residues" evidence="5">
    <location>
        <begin position="176"/>
        <end position="194"/>
    </location>
</feature>
<comment type="subcellular location">
    <subcellularLocation>
        <location evidence="1">Nucleus</location>
    </subcellularLocation>
</comment>
<proteinExistence type="predicted"/>
<dbReference type="AlphaFoldDB" id="A0AAD9Y5W8"/>
<keyword evidence="3" id="KW-0804">Transcription</keyword>
<dbReference type="InterPro" id="IPR007811">
    <property type="entry name" value="RPC4"/>
</dbReference>
<feature type="region of interest" description="Disordered" evidence="5">
    <location>
        <begin position="1"/>
        <end position="194"/>
    </location>
</feature>
<dbReference type="PANTHER" id="PTHR13408:SF0">
    <property type="entry name" value="DNA-DIRECTED RNA POLYMERASE III SUBUNIT RPC4"/>
    <property type="match status" value="1"/>
</dbReference>
<feature type="compositionally biased region" description="Basic residues" evidence="5">
    <location>
        <begin position="12"/>
        <end position="24"/>
    </location>
</feature>
<evidence type="ECO:0000256" key="4">
    <source>
        <dbReference type="ARBA" id="ARBA00023242"/>
    </source>
</evidence>
<reference evidence="6" key="1">
    <citation type="submission" date="2023-02" db="EMBL/GenBank/DDBJ databases">
        <title>Colletotrichum kahawae CIFC_Que2 genome sequencing and assembly.</title>
        <authorList>
            <person name="Baroncelli R."/>
        </authorList>
    </citation>
    <scope>NUCLEOTIDE SEQUENCE</scope>
    <source>
        <strain evidence="6">CIFC_Que2</strain>
    </source>
</reference>
<evidence type="ECO:0000313" key="6">
    <source>
        <dbReference type="EMBL" id="KAK2742227.1"/>
    </source>
</evidence>
<feature type="compositionally biased region" description="Basic and acidic residues" evidence="5">
    <location>
        <begin position="318"/>
        <end position="332"/>
    </location>
</feature>
<feature type="region of interest" description="Disordered" evidence="5">
    <location>
        <begin position="251"/>
        <end position="275"/>
    </location>
</feature>
<dbReference type="EMBL" id="VYYT01000333">
    <property type="protein sequence ID" value="KAK2742227.1"/>
    <property type="molecule type" value="Genomic_DNA"/>
</dbReference>
<dbReference type="GO" id="GO:0042797">
    <property type="term" value="P:tRNA transcription by RNA polymerase III"/>
    <property type="evidence" value="ECO:0007669"/>
    <property type="project" value="TreeGrafter"/>
</dbReference>
<gene>
    <name evidence="6" type="ORF">CKAH01_01654</name>
</gene>
<protein>
    <submittedName>
        <fullName evidence="6">DNA-directed RNA polymerase iii</fullName>
    </submittedName>
</protein>
<evidence type="ECO:0000313" key="7">
    <source>
        <dbReference type="Proteomes" id="UP001281614"/>
    </source>
</evidence>
<feature type="compositionally biased region" description="Polar residues" evidence="5">
    <location>
        <begin position="32"/>
        <end position="45"/>
    </location>
</feature>
<name>A0AAD9Y5W8_COLKA</name>
<accession>A0AAD9Y5W8</accession>
<dbReference type="GO" id="GO:0005666">
    <property type="term" value="C:RNA polymerase III complex"/>
    <property type="evidence" value="ECO:0007669"/>
    <property type="project" value="InterPro"/>
</dbReference>
<dbReference type="GO" id="GO:0003677">
    <property type="term" value="F:DNA binding"/>
    <property type="evidence" value="ECO:0007669"/>
    <property type="project" value="InterPro"/>
</dbReference>
<dbReference type="Proteomes" id="UP001281614">
    <property type="component" value="Unassembled WGS sequence"/>
</dbReference>
<evidence type="ECO:0000256" key="5">
    <source>
        <dbReference type="SAM" id="MobiDB-lite"/>
    </source>
</evidence>
<keyword evidence="4" id="KW-0539">Nucleus</keyword>
<evidence type="ECO:0000256" key="3">
    <source>
        <dbReference type="ARBA" id="ARBA00023163"/>
    </source>
</evidence>
<comment type="caution">
    <text evidence="6">The sequence shown here is derived from an EMBL/GenBank/DDBJ whole genome shotgun (WGS) entry which is preliminary data.</text>
</comment>
<sequence>MHEGTTPARGASRARGRGVARGRGGRAASSATPSGDTPAPTSRPSSALGAASATVTPSRSEPATRQPTRGTSTGRFRPRVVRRDEASRDVLARQEQDKDNARAKAEARAQARSRGRSRRARGDAMGRGGMIGRTAVASGPFSQIQFEGGSRSSGGWGGGGGGGGSGGGFFGGGGRAKSERGAFGEASGRREARINADRLAGHLVDREPDSDDEATAALVNSKPDNIWPMGIARIDKKEEKKVIATTAELEAAEDGKAEESLWVEDGPWSGPMPQVGEETKVWHAAPKGAVQVKAEPGAESGAMEVDLSIVKSADTEAEEKPTPEPKIKKALADPEVDMIAQDMQLLLSELGTVSDENSKAPENGAVQDKDGRLYLFQFPPLLPPLHPSAAPKVKPEPDDVVMLDQPSGGSVDLTKSDENIKPKTEDVDKNIDLTDISQLVSQAGMMGKLKVRKSGKVELDWGGRTLELSPAAGMNFLTTAVIVEESDEKTRQGVVGGDSIGMGKIMGRFVLAPTWGDEEEWIVDPEDLVIPKDSEDSG</sequence>
<organism evidence="6 7">
    <name type="scientific">Colletotrichum kahawae</name>
    <name type="common">Coffee berry disease fungus</name>
    <dbReference type="NCBI Taxonomy" id="34407"/>
    <lineage>
        <taxon>Eukaryota</taxon>
        <taxon>Fungi</taxon>
        <taxon>Dikarya</taxon>
        <taxon>Ascomycota</taxon>
        <taxon>Pezizomycotina</taxon>
        <taxon>Sordariomycetes</taxon>
        <taxon>Hypocreomycetidae</taxon>
        <taxon>Glomerellales</taxon>
        <taxon>Glomerellaceae</taxon>
        <taxon>Colletotrichum</taxon>
        <taxon>Colletotrichum gloeosporioides species complex</taxon>
    </lineage>
</organism>
<dbReference type="PANTHER" id="PTHR13408">
    <property type="entry name" value="DNA-DIRECTED RNA POLYMERASE III"/>
    <property type="match status" value="1"/>
</dbReference>
<feature type="compositionally biased region" description="Basic and acidic residues" evidence="5">
    <location>
        <begin position="81"/>
        <end position="109"/>
    </location>
</feature>
<evidence type="ECO:0000256" key="1">
    <source>
        <dbReference type="ARBA" id="ARBA00004123"/>
    </source>
</evidence>
<feature type="compositionally biased region" description="Gly residues" evidence="5">
    <location>
        <begin position="151"/>
        <end position="175"/>
    </location>
</feature>
<feature type="region of interest" description="Disordered" evidence="5">
    <location>
        <begin position="313"/>
        <end position="332"/>
    </location>
</feature>
<keyword evidence="2 6" id="KW-0240">DNA-directed RNA polymerase</keyword>
<evidence type="ECO:0000256" key="2">
    <source>
        <dbReference type="ARBA" id="ARBA00022478"/>
    </source>
</evidence>
<keyword evidence="7" id="KW-1185">Reference proteome</keyword>
<dbReference type="Pfam" id="PF05132">
    <property type="entry name" value="RNA_pol_Rpc4"/>
    <property type="match status" value="1"/>
</dbReference>